<evidence type="ECO:0000313" key="1">
    <source>
        <dbReference type="EMBL" id="VTJ78566.1"/>
    </source>
</evidence>
<comment type="caution">
    <text evidence="1">The sequence shown here is derived from an EMBL/GenBank/DDBJ whole genome shotgun (WGS) entry which is preliminary data.</text>
</comment>
<gene>
    <name evidence="1" type="ORF">MONAX_5E008293</name>
</gene>
<evidence type="ECO:0000313" key="2">
    <source>
        <dbReference type="Proteomes" id="UP000335636"/>
    </source>
</evidence>
<dbReference type="Proteomes" id="UP000335636">
    <property type="component" value="Unassembled WGS sequence"/>
</dbReference>
<name>A0A5E4CA27_MARMO</name>
<sequence>GFLLLENVSYGIEPLESSAVFEHMIYQINNDQVEYPPLTEGYSRPHYIGQPYRILVKTD</sequence>
<dbReference type="EMBL" id="CABDUW010001090">
    <property type="protein sequence ID" value="VTJ78566.1"/>
    <property type="molecule type" value="Genomic_DNA"/>
</dbReference>
<dbReference type="AlphaFoldDB" id="A0A5E4CA27"/>
<reference evidence="1" key="1">
    <citation type="submission" date="2019-04" db="EMBL/GenBank/DDBJ databases">
        <authorList>
            <person name="Alioto T."/>
            <person name="Alioto T."/>
        </authorList>
    </citation>
    <scope>NUCLEOTIDE SEQUENCE [LARGE SCALE GENOMIC DNA]</scope>
</reference>
<organism evidence="1 2">
    <name type="scientific">Marmota monax</name>
    <name type="common">Woodchuck</name>
    <dbReference type="NCBI Taxonomy" id="9995"/>
    <lineage>
        <taxon>Eukaryota</taxon>
        <taxon>Metazoa</taxon>
        <taxon>Chordata</taxon>
        <taxon>Craniata</taxon>
        <taxon>Vertebrata</taxon>
        <taxon>Euteleostomi</taxon>
        <taxon>Mammalia</taxon>
        <taxon>Eutheria</taxon>
        <taxon>Euarchontoglires</taxon>
        <taxon>Glires</taxon>
        <taxon>Rodentia</taxon>
        <taxon>Sciuromorpha</taxon>
        <taxon>Sciuridae</taxon>
        <taxon>Xerinae</taxon>
        <taxon>Marmotini</taxon>
        <taxon>Marmota</taxon>
    </lineage>
</organism>
<accession>A0A5E4CA27</accession>
<feature type="non-terminal residue" evidence="1">
    <location>
        <position position="59"/>
    </location>
</feature>
<feature type="non-terminal residue" evidence="1">
    <location>
        <position position="1"/>
    </location>
</feature>
<proteinExistence type="predicted"/>
<keyword evidence="2" id="KW-1185">Reference proteome</keyword>
<protein>
    <submittedName>
        <fullName evidence="1">Uncharacterized protein</fullName>
    </submittedName>
</protein>